<reference evidence="1" key="1">
    <citation type="submission" date="2018-12" db="EMBL/GenBank/DDBJ databases">
        <authorList>
            <person name="Will S."/>
            <person name="Neumann-Schaal M."/>
            <person name="Henke P."/>
        </authorList>
    </citation>
    <scope>NUCLEOTIDE SEQUENCE</scope>
    <source>
        <strain evidence="1">PCC 7102</strain>
    </source>
</reference>
<evidence type="ECO:0008006" key="3">
    <source>
        <dbReference type="Google" id="ProtNLM"/>
    </source>
</evidence>
<evidence type="ECO:0000313" key="2">
    <source>
        <dbReference type="Proteomes" id="UP000271624"/>
    </source>
</evidence>
<dbReference type="Pfam" id="PF02635">
    <property type="entry name" value="DsrE"/>
    <property type="match status" value="1"/>
</dbReference>
<name>A0A3S1ANY8_9CYAN</name>
<dbReference type="SUPFAM" id="SSF75169">
    <property type="entry name" value="DsrEFH-like"/>
    <property type="match status" value="1"/>
</dbReference>
<dbReference type="InterPro" id="IPR003787">
    <property type="entry name" value="Sulphur_relay_DsrE/F-like"/>
</dbReference>
<protein>
    <recommendedName>
        <fullName evidence="3">DsrE family protein</fullName>
    </recommendedName>
</protein>
<dbReference type="Proteomes" id="UP000271624">
    <property type="component" value="Unassembled WGS sequence"/>
</dbReference>
<organism evidence="1 2">
    <name type="scientific">Dulcicalothrix desertica PCC 7102</name>
    <dbReference type="NCBI Taxonomy" id="232991"/>
    <lineage>
        <taxon>Bacteria</taxon>
        <taxon>Bacillati</taxon>
        <taxon>Cyanobacteriota</taxon>
        <taxon>Cyanophyceae</taxon>
        <taxon>Nostocales</taxon>
        <taxon>Calotrichaceae</taxon>
        <taxon>Dulcicalothrix</taxon>
    </lineage>
</organism>
<evidence type="ECO:0000313" key="1">
    <source>
        <dbReference type="EMBL" id="RUT07351.1"/>
    </source>
</evidence>
<dbReference type="OrthoDB" id="9807925at2"/>
<dbReference type="RefSeq" id="WP_127081166.1">
    <property type="nucleotide sequence ID" value="NZ_RSCL01000005.1"/>
</dbReference>
<dbReference type="EMBL" id="RSCL01000005">
    <property type="protein sequence ID" value="RUT07351.1"/>
    <property type="molecule type" value="Genomic_DNA"/>
</dbReference>
<comment type="caution">
    <text evidence="1">The sequence shown here is derived from an EMBL/GenBank/DDBJ whole genome shotgun (WGS) entry which is preliminary data.</text>
</comment>
<accession>A0A3S1ANY8</accession>
<gene>
    <name evidence="1" type="ORF">DSM106972_026120</name>
</gene>
<reference evidence="1" key="2">
    <citation type="journal article" date="2019" name="Genome Biol. Evol.">
        <title>Day and night: Metabolic profiles and evolutionary relationships of six axenic non-marine cyanobacteria.</title>
        <authorList>
            <person name="Will S.E."/>
            <person name="Henke P."/>
            <person name="Boedeker C."/>
            <person name="Huang S."/>
            <person name="Brinkmann H."/>
            <person name="Rohde M."/>
            <person name="Jarek M."/>
            <person name="Friedl T."/>
            <person name="Seufert S."/>
            <person name="Schumacher M."/>
            <person name="Overmann J."/>
            <person name="Neumann-Schaal M."/>
            <person name="Petersen J."/>
        </authorList>
    </citation>
    <scope>NUCLEOTIDE SEQUENCE [LARGE SCALE GENOMIC DNA]</scope>
    <source>
        <strain evidence="1">PCC 7102</strain>
    </source>
</reference>
<proteinExistence type="predicted"/>
<keyword evidence="2" id="KW-1185">Reference proteome</keyword>
<dbReference type="InterPro" id="IPR027396">
    <property type="entry name" value="DsrEFH-like"/>
</dbReference>
<sequence length="124" mass="13178">MKVAIVILSDPKAGTEEALGRLFNAFASAYDFKQNGDDVTLLFQGAGTRWIGEVSKLEHPAHDLFEAIKDNVAGVSCGCADVFGATEDVVKSGFDLIKDNAVPGTTGLPSLRNLIAEGYQVLTF</sequence>
<dbReference type="AlphaFoldDB" id="A0A3S1ANY8"/>